<comment type="caution">
    <text evidence="2">The sequence shown here is derived from an EMBL/GenBank/DDBJ whole genome shotgun (WGS) entry which is preliminary data.</text>
</comment>
<dbReference type="AlphaFoldDB" id="A0A1F5JK71"/>
<sequence length="181" mass="21056">MIKKLFIIFSGLLLVYMIWPGPSKISDFAPLPSSDKSTLEGDTIQVPNVAGYFSNNFRDFVVPFYSKVYQDLNRFPFPPLRLNRPPEYSWIAIKKHTDSTYLEELVYPLRDSLFVNGFEPFYSDGQPKFWGATKVDVNGHSWYTKTTLRYYPSKTIVRIIVWFGVITSIYLLFKLGKKILI</sequence>
<organism evidence="2 3">
    <name type="scientific">Candidatus Daviesbacteria bacterium RIFCSPHIGHO2_01_FULL_40_11</name>
    <dbReference type="NCBI Taxonomy" id="1797762"/>
    <lineage>
        <taxon>Bacteria</taxon>
        <taxon>Candidatus Daviesiibacteriota</taxon>
    </lineage>
</organism>
<dbReference type="EMBL" id="MFCP01000012">
    <property type="protein sequence ID" value="OGE29002.1"/>
    <property type="molecule type" value="Genomic_DNA"/>
</dbReference>
<evidence type="ECO:0000256" key="1">
    <source>
        <dbReference type="SAM" id="Phobius"/>
    </source>
</evidence>
<keyword evidence="1" id="KW-0472">Membrane</keyword>
<keyword evidence="1" id="KW-0812">Transmembrane</keyword>
<name>A0A1F5JK71_9BACT</name>
<keyword evidence="1" id="KW-1133">Transmembrane helix</keyword>
<gene>
    <name evidence="2" type="ORF">A2867_03505</name>
</gene>
<reference evidence="2 3" key="1">
    <citation type="journal article" date="2016" name="Nat. Commun.">
        <title>Thousands of microbial genomes shed light on interconnected biogeochemical processes in an aquifer system.</title>
        <authorList>
            <person name="Anantharaman K."/>
            <person name="Brown C.T."/>
            <person name="Hug L.A."/>
            <person name="Sharon I."/>
            <person name="Castelle C.J."/>
            <person name="Probst A.J."/>
            <person name="Thomas B.C."/>
            <person name="Singh A."/>
            <person name="Wilkins M.J."/>
            <person name="Karaoz U."/>
            <person name="Brodie E.L."/>
            <person name="Williams K.H."/>
            <person name="Hubbard S.S."/>
            <person name="Banfield J.F."/>
        </authorList>
    </citation>
    <scope>NUCLEOTIDE SEQUENCE [LARGE SCALE GENOMIC DNA]</scope>
</reference>
<feature type="transmembrane region" description="Helical" evidence="1">
    <location>
        <begin position="155"/>
        <end position="173"/>
    </location>
</feature>
<evidence type="ECO:0000313" key="2">
    <source>
        <dbReference type="EMBL" id="OGE29002.1"/>
    </source>
</evidence>
<evidence type="ECO:0000313" key="3">
    <source>
        <dbReference type="Proteomes" id="UP000177555"/>
    </source>
</evidence>
<proteinExistence type="predicted"/>
<protein>
    <submittedName>
        <fullName evidence="2">Uncharacterized protein</fullName>
    </submittedName>
</protein>
<accession>A0A1F5JK71</accession>
<dbReference type="Proteomes" id="UP000177555">
    <property type="component" value="Unassembled WGS sequence"/>
</dbReference>